<keyword evidence="1" id="KW-0472">Membrane</keyword>
<protein>
    <submittedName>
        <fullName evidence="4">Pilus assembly protein TadG-related protein</fullName>
    </submittedName>
</protein>
<dbReference type="EMBL" id="LKEU01000039">
    <property type="protein sequence ID" value="OFV69502.1"/>
    <property type="molecule type" value="Genomic_DNA"/>
</dbReference>
<keyword evidence="6" id="KW-1185">Reference proteome</keyword>
<evidence type="ECO:0000313" key="5">
    <source>
        <dbReference type="Proteomes" id="UP000176244"/>
    </source>
</evidence>
<dbReference type="Proteomes" id="UP000176244">
    <property type="component" value="Unassembled WGS sequence"/>
</dbReference>
<gene>
    <name evidence="3" type="ORF">ACWI_29570</name>
    <name evidence="4" type="ORF">LNN31_09400</name>
</gene>
<dbReference type="OrthoDB" id="5447051at2"/>
<dbReference type="AlphaFoldDB" id="A0A1F2PF65"/>
<evidence type="ECO:0000313" key="3">
    <source>
        <dbReference type="EMBL" id="OFV69502.1"/>
    </source>
</evidence>
<accession>A0A1F2PF65</accession>
<evidence type="ECO:0000313" key="4">
    <source>
        <dbReference type="EMBL" id="UYO64617.1"/>
    </source>
</evidence>
<reference evidence="4" key="2">
    <citation type="submission" date="2021-11" db="EMBL/GenBank/DDBJ databases">
        <title>Isoprene-degrading acetogen.</title>
        <authorList>
            <person name="Yang Y."/>
            <person name="Jin H."/>
            <person name="Yan J."/>
        </authorList>
    </citation>
    <scope>NUCLEOTIDE SEQUENCE</scope>
    <source>
        <strain evidence="4">Berkeley</strain>
    </source>
</reference>
<dbReference type="RefSeq" id="WP_070372222.1">
    <property type="nucleotide sequence ID" value="NZ_CABIIK010000015.1"/>
</dbReference>
<keyword evidence="1" id="KW-0812">Transmembrane</keyword>
<dbReference type="Proteomes" id="UP001163550">
    <property type="component" value="Chromosome"/>
</dbReference>
<feature type="transmembrane region" description="Helical" evidence="1">
    <location>
        <begin position="24"/>
        <end position="50"/>
    </location>
</feature>
<sequence>MRQIMNLLKKFPYRQIKKSEQGDALIIVAVSMVFIMGMLALVIDLGLAFLSTGEQQKAADAAVYSSGRLLPIETGNTTKVNQIKESAINYADLNGFPDLTPEDVILGKISNGQYTEIRVTVDNTVPMYFAKIFGVDYLDLTRTAVAKLSPVIRTTGVAPIGLTKEEMELRLASNNLTHVTLKYGEKNVWSDSPSFFGALDLDGQGGGASDYRIWITQGYAGEISVGDVLLKEMGNMEGPTFQGFDERYNGCTHFGALSGGVGCTTDNFEPTCPRIVKVPIYSYTVDKQTVVVEGFAAFLLENQTDKGEITGSFLNMVSNGASSGSNVGEGTDGDFGLYNLILSE</sequence>
<dbReference type="STRING" id="52694.ACWI_29570"/>
<dbReference type="EMBL" id="CP087994">
    <property type="protein sequence ID" value="UYO64617.1"/>
    <property type="molecule type" value="Genomic_DNA"/>
</dbReference>
<feature type="domain" description="Putative Flp pilus-assembly TadG-like N-terminal" evidence="2">
    <location>
        <begin position="24"/>
        <end position="65"/>
    </location>
</feature>
<dbReference type="Pfam" id="PF13400">
    <property type="entry name" value="Tad"/>
    <property type="match status" value="1"/>
</dbReference>
<keyword evidence="1" id="KW-1133">Transmembrane helix</keyword>
<evidence type="ECO:0000259" key="2">
    <source>
        <dbReference type="Pfam" id="PF13400"/>
    </source>
</evidence>
<name>A0A1F2PF65_9FIRM</name>
<evidence type="ECO:0000256" key="1">
    <source>
        <dbReference type="SAM" id="Phobius"/>
    </source>
</evidence>
<reference evidence="3 5" key="1">
    <citation type="submission" date="2015-09" db="EMBL/GenBank/DDBJ databases">
        <title>Genome sequence of Acetobacterium wieringae DSM 1911.</title>
        <authorList>
            <person name="Poehlein A."/>
            <person name="Bengelsdorf F.R."/>
            <person name="Schiel-Bengelsdorf B."/>
            <person name="Duerre P."/>
            <person name="Daniel R."/>
        </authorList>
    </citation>
    <scope>NUCLEOTIDE SEQUENCE [LARGE SCALE GENOMIC DNA]</scope>
    <source>
        <strain evidence="3 5">DSM 1911</strain>
    </source>
</reference>
<evidence type="ECO:0000313" key="6">
    <source>
        <dbReference type="Proteomes" id="UP001163550"/>
    </source>
</evidence>
<dbReference type="InterPro" id="IPR028087">
    <property type="entry name" value="Tad_N"/>
</dbReference>
<organism evidence="3 5">
    <name type="scientific">Acetobacterium wieringae</name>
    <dbReference type="NCBI Taxonomy" id="52694"/>
    <lineage>
        <taxon>Bacteria</taxon>
        <taxon>Bacillati</taxon>
        <taxon>Bacillota</taxon>
        <taxon>Clostridia</taxon>
        <taxon>Eubacteriales</taxon>
        <taxon>Eubacteriaceae</taxon>
        <taxon>Acetobacterium</taxon>
    </lineage>
</organism>
<proteinExistence type="predicted"/>